<proteinExistence type="predicted"/>
<keyword evidence="4" id="KW-1185">Reference proteome</keyword>
<name>A0ABR1K315_9AGAR</name>
<feature type="compositionally biased region" description="Polar residues" evidence="1">
    <location>
        <begin position="307"/>
        <end position="324"/>
    </location>
</feature>
<feature type="compositionally biased region" description="Basic and acidic residues" evidence="1">
    <location>
        <begin position="425"/>
        <end position="436"/>
    </location>
</feature>
<evidence type="ECO:0000313" key="3">
    <source>
        <dbReference type="EMBL" id="KAK7471956.1"/>
    </source>
</evidence>
<feature type="compositionally biased region" description="Polar residues" evidence="1">
    <location>
        <begin position="688"/>
        <end position="699"/>
    </location>
</feature>
<feature type="compositionally biased region" description="Gly residues" evidence="1">
    <location>
        <begin position="570"/>
        <end position="586"/>
    </location>
</feature>
<accession>A0ABR1K315</accession>
<sequence>MHSRHSFRSLHSHSRPHPSQVIDLVVRADASSSSSSSATSDSSSSLSPESEAHRAHHLLVTGLVLGFIGLVIIGIILYWTKKMNLKDRRKYMERLDEPRRGTTPTPTRPISAVAPGTNAKSFESPDKSELDGEDEKYSFTIDSGSGSGGGANLKKSLSVSAKGLLRSASTSSTNLLRSASSSSTNLLRSKSKFNSNSLAAQITPFSLSPTYGLTSSSQISLHHPSSPNGGPSTAEYGIDTGGTNGYGEGPRFVHTPGQNMRVATRLENGVWVFSDPKRRRGNLGQSHANDSSSSLGHGAGTFPGRSRSGSMVVPNTTPSPQNSLGPVPEGSEESSGAGSDPFASPTPTSENGHSGAGNPFADPLAGLPPARPRPPKKTSNGQGGNSRSVYANSLYSLYAGNRSATSIYSISDPYNPNSDTYEPSGVREIDPAEIPRARPRPANTLLQLQRERNSRYGHLGGGVMHSNVPYGYAGTQGGVLAGGIIPGSPGSGAPYNYGYAESDDPHSPLGSSSGGGGGAWTDIGTSEGYTEEPDAFSQGGHSDAHSLQASSIAREARLREEIERYRRGEVGWGSDLGHGGAGGSSVGHGYEHQQGTRPLALPSKAKVNGVDEAHLQEPLSPTAPSVFTNASGITSESQYTTYAFALPSFENEPLGVELPPPAYVYRQKENQRVKDRGGGGLRVETGAQFPTSPISTFASPISPPLATPSLYASSSSTRTPVTSAPVTPKTATSSSSSSYALNSPLPPIPLSPHLKVGLKRTPSKAAVPMSVSEVDLVNGHGWAVR</sequence>
<comment type="caution">
    <text evidence="3">The sequence shown here is derived from an EMBL/GenBank/DDBJ whole genome shotgun (WGS) entry which is preliminary data.</text>
</comment>
<feature type="region of interest" description="Disordered" evidence="1">
    <location>
        <begin position="213"/>
        <end position="256"/>
    </location>
</feature>
<feature type="compositionally biased region" description="Low complexity" evidence="1">
    <location>
        <begin position="215"/>
        <end position="227"/>
    </location>
</feature>
<feature type="region of interest" description="Disordered" evidence="1">
    <location>
        <begin position="671"/>
        <end position="744"/>
    </location>
</feature>
<feature type="region of interest" description="Disordered" evidence="1">
    <location>
        <begin position="95"/>
        <end position="152"/>
    </location>
</feature>
<gene>
    <name evidence="3" type="ORF">VKT23_000063</name>
</gene>
<protein>
    <submittedName>
        <fullName evidence="3">Uncharacterized protein</fullName>
    </submittedName>
</protein>
<evidence type="ECO:0000256" key="2">
    <source>
        <dbReference type="SAM" id="Phobius"/>
    </source>
</evidence>
<evidence type="ECO:0000256" key="1">
    <source>
        <dbReference type="SAM" id="MobiDB-lite"/>
    </source>
</evidence>
<keyword evidence="2" id="KW-1133">Transmembrane helix</keyword>
<feature type="region of interest" description="Disordered" evidence="1">
    <location>
        <begin position="501"/>
        <end position="551"/>
    </location>
</feature>
<feature type="region of interest" description="Disordered" evidence="1">
    <location>
        <begin position="277"/>
        <end position="387"/>
    </location>
</feature>
<feature type="compositionally biased region" description="Polar residues" evidence="1">
    <location>
        <begin position="283"/>
        <end position="295"/>
    </location>
</feature>
<feature type="region of interest" description="Disordered" evidence="1">
    <location>
        <begin position="570"/>
        <end position="595"/>
    </location>
</feature>
<feature type="compositionally biased region" description="Polar residues" evidence="1">
    <location>
        <begin position="407"/>
        <end position="421"/>
    </location>
</feature>
<organism evidence="3 4">
    <name type="scientific">Marasmiellus scandens</name>
    <dbReference type="NCBI Taxonomy" id="2682957"/>
    <lineage>
        <taxon>Eukaryota</taxon>
        <taxon>Fungi</taxon>
        <taxon>Dikarya</taxon>
        <taxon>Basidiomycota</taxon>
        <taxon>Agaricomycotina</taxon>
        <taxon>Agaricomycetes</taxon>
        <taxon>Agaricomycetidae</taxon>
        <taxon>Agaricales</taxon>
        <taxon>Marasmiineae</taxon>
        <taxon>Omphalotaceae</taxon>
        <taxon>Marasmiellus</taxon>
    </lineage>
</organism>
<reference evidence="3 4" key="1">
    <citation type="submission" date="2024-01" db="EMBL/GenBank/DDBJ databases">
        <title>A draft genome for the cacao thread blight pathogen Marasmiellus scandens.</title>
        <authorList>
            <person name="Baruah I.K."/>
            <person name="Leung J."/>
            <person name="Bukari Y."/>
            <person name="Amoako-Attah I."/>
            <person name="Meinhardt L.W."/>
            <person name="Bailey B.A."/>
            <person name="Cohen S.P."/>
        </authorList>
    </citation>
    <scope>NUCLEOTIDE SEQUENCE [LARGE SCALE GENOMIC DNA]</scope>
    <source>
        <strain evidence="3 4">GH-19</strain>
    </source>
</reference>
<dbReference type="EMBL" id="JBANRG010000001">
    <property type="protein sequence ID" value="KAK7471956.1"/>
    <property type="molecule type" value="Genomic_DNA"/>
</dbReference>
<keyword evidence="2" id="KW-0472">Membrane</keyword>
<keyword evidence="2" id="KW-0812">Transmembrane</keyword>
<feature type="compositionally biased region" description="Low complexity" evidence="1">
    <location>
        <begin position="719"/>
        <end position="743"/>
    </location>
</feature>
<feature type="compositionally biased region" description="Gly residues" evidence="1">
    <location>
        <begin position="239"/>
        <end position="248"/>
    </location>
</feature>
<dbReference type="Proteomes" id="UP001498398">
    <property type="component" value="Unassembled WGS sequence"/>
</dbReference>
<feature type="transmembrane region" description="Helical" evidence="2">
    <location>
        <begin position="58"/>
        <end position="80"/>
    </location>
</feature>
<evidence type="ECO:0000313" key="4">
    <source>
        <dbReference type="Proteomes" id="UP001498398"/>
    </source>
</evidence>
<feature type="region of interest" description="Disordered" evidence="1">
    <location>
        <begin position="407"/>
        <end position="439"/>
    </location>
</feature>